<dbReference type="Pfam" id="PF23232">
    <property type="entry name" value="AAA_lid_13"/>
    <property type="match status" value="1"/>
</dbReference>
<dbReference type="Proteomes" id="UP000537989">
    <property type="component" value="Unassembled WGS sequence"/>
</dbReference>
<gene>
    <name evidence="2" type="ORF">FAUST_10062</name>
</gene>
<dbReference type="InterPro" id="IPR054289">
    <property type="entry name" value="DUF7025"/>
</dbReference>
<accession>A0AAN5Z2J5</accession>
<dbReference type="GO" id="GO:0016887">
    <property type="term" value="F:ATP hydrolysis activity"/>
    <property type="evidence" value="ECO:0007669"/>
    <property type="project" value="InterPro"/>
</dbReference>
<dbReference type="Pfam" id="PF22942">
    <property type="entry name" value="DUF7025"/>
    <property type="match status" value="1"/>
</dbReference>
<organism evidence="2 3">
    <name type="scientific">Fusarium austroamericanum</name>
    <dbReference type="NCBI Taxonomy" id="282268"/>
    <lineage>
        <taxon>Eukaryota</taxon>
        <taxon>Fungi</taxon>
        <taxon>Dikarya</taxon>
        <taxon>Ascomycota</taxon>
        <taxon>Pezizomycotina</taxon>
        <taxon>Sordariomycetes</taxon>
        <taxon>Hypocreomycetidae</taxon>
        <taxon>Hypocreales</taxon>
        <taxon>Nectriaceae</taxon>
        <taxon>Fusarium</taxon>
    </lineage>
</organism>
<dbReference type="InterPro" id="IPR056599">
    <property type="entry name" value="AAA_lid_fung"/>
</dbReference>
<dbReference type="GO" id="GO:0005524">
    <property type="term" value="F:ATP binding"/>
    <property type="evidence" value="ECO:0007669"/>
    <property type="project" value="InterPro"/>
</dbReference>
<comment type="caution">
    <text evidence="2">The sequence shown here is derived from an EMBL/GenBank/DDBJ whole genome shotgun (WGS) entry which is preliminary data.</text>
</comment>
<dbReference type="PANTHER" id="PTHR46411:SF3">
    <property type="entry name" value="AAA+ ATPASE DOMAIN-CONTAINING PROTEIN"/>
    <property type="match status" value="1"/>
</dbReference>
<sequence>MDTTEPLPVSLLDRLSAVEKKLADLQLQPDSETIKLTLGAIEPLTPIDQKSETKNEDVQPRSRVKLVISKTDPDTGEIIQDDSKVLKTNDNDEDKDKYAFTLRKMVQDNDKSRETSSEIDIINPGLWTLLKENLGHCPYHTFRDSPVTLESPYESIVYEFDTLVEVAQAEPSDEADKTARDDLNLLLKTISSGSSGDERLDKYFKARPGYKKQKPETIQFEDLWTVFPPGTLVYGHPFQNQPQVFVVKDCFRPWPWQRPDKRARGGARPDTWELDAWSYDWIDGSFSRCLFVINFDHFEGHLPLTSLPYYPFELHPQLEAKKAELIERGRVFRKICEAKQGSKLFEYRGRALLEKKGLSISNQDMEGLDGAANDVRSLYLMGFGIGLGQNSQKGSNSAPRSSEVKSRVMVDYESYFEYGGTMVRNGFLQSDDTQDCLCTDCQTNTGLCARYRTHFDEKKFIEKEEWDEEQYLICPPRVLGYILKDKQWAQLQVTSLSRPSQRDDDELLSRLKLADDKPSKKGKEESTKALLLDLVRSHTSTTVKADAKEEEGLNVDDIIPDKGKGLIILLYGPPGVGKTSTAEAIAIATGKALFSVSVADVGTNAKLVESNLARIFTLATKWQAILLIDEADVFLESRGRGNKSISTEKNALVSVFLRVLEYYQGIMFLTTNQIAEFDIAIPSRIHLAIPYETLKDEQTKAIFHSFLDPLNDRGLIEDYDGIIDWLEEDVHKEQFDGRQIRNMVTTALGLARAEATRGRGRRRLTKLHLKRVYKNMSKFKGDFNTQMQRYIDGQEKMIK</sequence>
<evidence type="ECO:0000313" key="3">
    <source>
        <dbReference type="Proteomes" id="UP000537989"/>
    </source>
</evidence>
<dbReference type="Pfam" id="PF00004">
    <property type="entry name" value="AAA"/>
    <property type="match status" value="1"/>
</dbReference>
<dbReference type="AlphaFoldDB" id="A0AAN5Z2J5"/>
<name>A0AAN5Z2J5_FUSAU</name>
<feature type="domain" description="AAA+ ATPase" evidence="1">
    <location>
        <begin position="564"/>
        <end position="693"/>
    </location>
</feature>
<dbReference type="InterPro" id="IPR003959">
    <property type="entry name" value="ATPase_AAA_core"/>
</dbReference>
<dbReference type="PANTHER" id="PTHR46411">
    <property type="entry name" value="FAMILY ATPASE, PUTATIVE-RELATED"/>
    <property type="match status" value="1"/>
</dbReference>
<dbReference type="CDD" id="cd19481">
    <property type="entry name" value="RecA-like_protease"/>
    <property type="match status" value="1"/>
</dbReference>
<protein>
    <recommendedName>
        <fullName evidence="1">AAA+ ATPase domain-containing protein</fullName>
    </recommendedName>
</protein>
<keyword evidence="3" id="KW-1185">Reference proteome</keyword>
<dbReference type="SMART" id="SM00382">
    <property type="entry name" value="AAA"/>
    <property type="match status" value="1"/>
</dbReference>
<dbReference type="InterPro" id="IPR027417">
    <property type="entry name" value="P-loop_NTPase"/>
</dbReference>
<dbReference type="SUPFAM" id="SSF52540">
    <property type="entry name" value="P-loop containing nucleoside triphosphate hydrolases"/>
    <property type="match status" value="1"/>
</dbReference>
<proteinExistence type="predicted"/>
<dbReference type="Gene3D" id="3.40.50.300">
    <property type="entry name" value="P-loop containing nucleotide triphosphate hydrolases"/>
    <property type="match status" value="1"/>
</dbReference>
<evidence type="ECO:0000313" key="2">
    <source>
        <dbReference type="EMBL" id="KAF5229970.1"/>
    </source>
</evidence>
<dbReference type="EMBL" id="JAAMOD010000372">
    <property type="protein sequence ID" value="KAF5229970.1"/>
    <property type="molecule type" value="Genomic_DNA"/>
</dbReference>
<reference evidence="2 3" key="1">
    <citation type="submission" date="2020-02" db="EMBL/GenBank/DDBJ databases">
        <title>Identification and distribution of gene clusters putatively required for synthesis of sphingolipid metabolism inhibitors in phylogenetically diverse species of the filamentous fungus Fusarium.</title>
        <authorList>
            <person name="Kim H.-S."/>
            <person name="Busman M."/>
            <person name="Brown D.W."/>
            <person name="Divon H."/>
            <person name="Uhlig S."/>
            <person name="Proctor R.H."/>
        </authorList>
    </citation>
    <scope>NUCLEOTIDE SEQUENCE [LARGE SCALE GENOMIC DNA]</scope>
    <source>
        <strain evidence="2 3">NRRL 2903</strain>
    </source>
</reference>
<evidence type="ECO:0000259" key="1">
    <source>
        <dbReference type="SMART" id="SM00382"/>
    </source>
</evidence>
<dbReference type="InterPro" id="IPR003593">
    <property type="entry name" value="AAA+_ATPase"/>
</dbReference>